<sequence length="491" mass="54500">MKLIPLTVLICGPLFSPLPALIPADTIGTTGVDLQNYGPAWQRIYYLPEFGIYTAWVKTGMWANFYSFPARTWSGEVSVFGSQRNAGGNLAVCTRSSSPYYRSPFISSYINREPRWPIVAVESIPGSGIFSMRPPDSSLIECQRPPIAFTANNHLHLLCADPNTADTLLYSRSTDYGITWTDPIPVCGPFLPENPTYSIAGSENSSRLAAVWTNEDSSALWINISEDGGINWTGPQNIFPVPTAITSPKPGRQGAYAIFDRNDRLNVVTQIWDGTHQYPAEIWHWQENRSPAWSLVFRFAPGSVLAGAEPGDPFVLRPTIGQKEDGTLFVLWLNYDSLNYEPLTQIARADLFIAQSQDNGLHWSRPFRLTGPDNCSRLSPCLAPIITDSLFIICVIDQLAGIYEQGHGSQTVNPVVVLRVPVTQIPGISEAPPHLNRQLQNLPTIIRTRQFSPRSCARFYDLTGKKLSRPDRAGVYFLSQSGKMLKLLILP</sequence>
<dbReference type="SUPFAM" id="SSF50939">
    <property type="entry name" value="Sialidases"/>
    <property type="match status" value="1"/>
</dbReference>
<evidence type="ECO:0000313" key="2">
    <source>
        <dbReference type="EMBL" id="HFJ53220.1"/>
    </source>
</evidence>
<dbReference type="CDD" id="cd15482">
    <property type="entry name" value="Sialidase_non-viral"/>
    <property type="match status" value="1"/>
</dbReference>
<gene>
    <name evidence="1" type="ORF">ENP94_05640</name>
    <name evidence="2" type="ORF">ENS16_00815</name>
</gene>
<accession>A0A7C3IMV9</accession>
<dbReference type="AlphaFoldDB" id="A0A7C3IMV9"/>
<dbReference type="InterPro" id="IPR036278">
    <property type="entry name" value="Sialidase_sf"/>
</dbReference>
<evidence type="ECO:0000313" key="1">
    <source>
        <dbReference type="EMBL" id="HEA87477.1"/>
    </source>
</evidence>
<dbReference type="Gene3D" id="2.120.10.10">
    <property type="match status" value="1"/>
</dbReference>
<reference evidence="2" key="1">
    <citation type="journal article" date="2020" name="mSystems">
        <title>Genome- and Community-Level Interaction Insights into Carbon Utilization and Element Cycling Functions of Hydrothermarchaeota in Hydrothermal Sediment.</title>
        <authorList>
            <person name="Zhou Z."/>
            <person name="Liu Y."/>
            <person name="Xu W."/>
            <person name="Pan J."/>
            <person name="Luo Z.H."/>
            <person name="Li M."/>
        </authorList>
    </citation>
    <scope>NUCLEOTIDE SEQUENCE [LARGE SCALE GENOMIC DNA]</scope>
    <source>
        <strain evidence="1">SpSt-265</strain>
        <strain evidence="2">SpSt-465</strain>
    </source>
</reference>
<name>A0A7C3IMV9_UNCW3</name>
<dbReference type="EMBL" id="DSTU01000001">
    <property type="protein sequence ID" value="HFJ53220.1"/>
    <property type="molecule type" value="Genomic_DNA"/>
</dbReference>
<dbReference type="EMBL" id="DSLG01000007">
    <property type="protein sequence ID" value="HEA87477.1"/>
    <property type="molecule type" value="Genomic_DNA"/>
</dbReference>
<comment type="caution">
    <text evidence="2">The sequence shown here is derived from an EMBL/GenBank/DDBJ whole genome shotgun (WGS) entry which is preliminary data.</text>
</comment>
<protein>
    <submittedName>
        <fullName evidence="2">Exo-alpha-sialidase</fullName>
    </submittedName>
</protein>
<proteinExistence type="predicted"/>
<organism evidence="2">
    <name type="scientific">candidate division WOR-3 bacterium</name>
    <dbReference type="NCBI Taxonomy" id="2052148"/>
    <lineage>
        <taxon>Bacteria</taxon>
        <taxon>Bacteria division WOR-3</taxon>
    </lineage>
</organism>